<dbReference type="AlphaFoldDB" id="A0A8J2YGP2"/>
<evidence type="ECO:0000313" key="2">
    <source>
        <dbReference type="EMBL" id="GGE36768.1"/>
    </source>
</evidence>
<keyword evidence="3" id="KW-1185">Reference proteome</keyword>
<feature type="domain" description="PilZ" evidence="1">
    <location>
        <begin position="35"/>
        <end position="110"/>
    </location>
</feature>
<dbReference type="Proteomes" id="UP000628775">
    <property type="component" value="Unassembled WGS sequence"/>
</dbReference>
<proteinExistence type="predicted"/>
<evidence type="ECO:0000259" key="1">
    <source>
        <dbReference type="Pfam" id="PF07238"/>
    </source>
</evidence>
<sequence>MRLRRDEAFRFEFDSPIAALFTIERINDQVTHSHEGEGHILDLSPRGMKLLTPFDIPISDEQQVNISVRFKLIENEYTVQGNIIWQEVAGEDYHYGLHLTVDEYVQEALIDELKHLAASTVNGE</sequence>
<dbReference type="GO" id="GO:0035438">
    <property type="term" value="F:cyclic-di-GMP binding"/>
    <property type="evidence" value="ECO:0007669"/>
    <property type="project" value="InterPro"/>
</dbReference>
<gene>
    <name evidence="2" type="ORF">GCM10011391_14530</name>
</gene>
<dbReference type="EMBL" id="BMIR01000005">
    <property type="protein sequence ID" value="GGE36768.1"/>
    <property type="molecule type" value="Genomic_DNA"/>
</dbReference>
<organism evidence="2 3">
    <name type="scientific">Pullulanibacillus camelliae</name>
    <dbReference type="NCBI Taxonomy" id="1707096"/>
    <lineage>
        <taxon>Bacteria</taxon>
        <taxon>Bacillati</taxon>
        <taxon>Bacillota</taxon>
        <taxon>Bacilli</taxon>
        <taxon>Bacillales</taxon>
        <taxon>Sporolactobacillaceae</taxon>
        <taxon>Pullulanibacillus</taxon>
    </lineage>
</organism>
<dbReference type="InterPro" id="IPR009875">
    <property type="entry name" value="PilZ_domain"/>
</dbReference>
<name>A0A8J2YGP2_9BACL</name>
<dbReference type="RefSeq" id="WP_188691412.1">
    <property type="nucleotide sequence ID" value="NZ_BMIR01000005.1"/>
</dbReference>
<reference evidence="2" key="1">
    <citation type="journal article" date="2014" name="Int. J. Syst. Evol. Microbiol.">
        <title>Complete genome sequence of Corynebacterium casei LMG S-19264T (=DSM 44701T), isolated from a smear-ripened cheese.</title>
        <authorList>
            <consortium name="US DOE Joint Genome Institute (JGI-PGF)"/>
            <person name="Walter F."/>
            <person name="Albersmeier A."/>
            <person name="Kalinowski J."/>
            <person name="Ruckert C."/>
        </authorList>
    </citation>
    <scope>NUCLEOTIDE SEQUENCE</scope>
    <source>
        <strain evidence="2">CGMCC 1.15371</strain>
    </source>
</reference>
<dbReference type="Gene3D" id="2.40.10.220">
    <property type="entry name" value="predicted glycosyltransferase like domains"/>
    <property type="match status" value="1"/>
</dbReference>
<reference evidence="2" key="2">
    <citation type="submission" date="2020-09" db="EMBL/GenBank/DDBJ databases">
        <authorList>
            <person name="Sun Q."/>
            <person name="Zhou Y."/>
        </authorList>
    </citation>
    <scope>NUCLEOTIDE SEQUENCE</scope>
    <source>
        <strain evidence="2">CGMCC 1.15371</strain>
    </source>
</reference>
<protein>
    <recommendedName>
        <fullName evidence="1">PilZ domain-containing protein</fullName>
    </recommendedName>
</protein>
<dbReference type="Pfam" id="PF07238">
    <property type="entry name" value="PilZ"/>
    <property type="match status" value="1"/>
</dbReference>
<evidence type="ECO:0000313" key="3">
    <source>
        <dbReference type="Proteomes" id="UP000628775"/>
    </source>
</evidence>
<accession>A0A8J2YGP2</accession>
<comment type="caution">
    <text evidence="2">The sequence shown here is derived from an EMBL/GenBank/DDBJ whole genome shotgun (WGS) entry which is preliminary data.</text>
</comment>